<keyword evidence="2" id="KW-0238">DNA-binding</keyword>
<keyword evidence="6" id="KW-0808">Transferase</keyword>
<dbReference type="GO" id="GO:0005829">
    <property type="term" value="C:cytosol"/>
    <property type="evidence" value="ECO:0007669"/>
    <property type="project" value="TreeGrafter"/>
</dbReference>
<keyword evidence="6" id="KW-0418">Kinase</keyword>
<dbReference type="InterPro" id="IPR012318">
    <property type="entry name" value="HTH_CRP"/>
</dbReference>
<accession>A0A1H3L7T7</accession>
<evidence type="ECO:0000259" key="4">
    <source>
        <dbReference type="PROSITE" id="PS50042"/>
    </source>
</evidence>
<dbReference type="SUPFAM" id="SSF46785">
    <property type="entry name" value="Winged helix' DNA-binding domain"/>
    <property type="match status" value="1"/>
</dbReference>
<dbReference type="InterPro" id="IPR050397">
    <property type="entry name" value="Env_Response_Regulators"/>
</dbReference>
<organism evidence="6 7">
    <name type="scientific">Nitrosomonas halophila</name>
    <dbReference type="NCBI Taxonomy" id="44576"/>
    <lineage>
        <taxon>Bacteria</taxon>
        <taxon>Pseudomonadati</taxon>
        <taxon>Pseudomonadota</taxon>
        <taxon>Betaproteobacteria</taxon>
        <taxon>Nitrosomonadales</taxon>
        <taxon>Nitrosomonadaceae</taxon>
        <taxon>Nitrosomonas</taxon>
    </lineage>
</organism>
<dbReference type="Pfam" id="PF13545">
    <property type="entry name" value="HTH_Crp_2"/>
    <property type="match status" value="1"/>
</dbReference>
<dbReference type="SUPFAM" id="SSF51206">
    <property type="entry name" value="cAMP-binding domain-like"/>
    <property type="match status" value="1"/>
</dbReference>
<dbReference type="PANTHER" id="PTHR24567">
    <property type="entry name" value="CRP FAMILY TRANSCRIPTIONAL REGULATORY PROTEIN"/>
    <property type="match status" value="1"/>
</dbReference>
<dbReference type="InterPro" id="IPR036390">
    <property type="entry name" value="WH_DNA-bd_sf"/>
</dbReference>
<keyword evidence="1" id="KW-0805">Transcription regulation</keyword>
<dbReference type="EMBL" id="FNOY01000046">
    <property type="protein sequence ID" value="SDY59955.1"/>
    <property type="molecule type" value="Genomic_DNA"/>
</dbReference>
<dbReference type="Proteomes" id="UP000198640">
    <property type="component" value="Unassembled WGS sequence"/>
</dbReference>
<dbReference type="InterPro" id="IPR000595">
    <property type="entry name" value="cNMP-bd_dom"/>
</dbReference>
<sequence length="244" mass="27476">MMDGSIEGYDWADEACLMLFKNIVEFRDLPPADLHGIVRALHRHHYAAGEEIVRYLDHSNSVFFILQGCVRIHYYGLSGDEVILCDLPAGEMFGELTAIDGQVRSATAAAKKDTLLASMPGKVFMQLIQANPVFCTAILKRLTDQVRRLTERVFDFSTLAVRNRIHAELLRLARQNMDSPNSAVIRPAPTHAELACFVSTHREAVTRELSELAKHRLIERTGHTLRVRDVGRLKQMVDEVRGAI</sequence>
<dbReference type="PANTHER" id="PTHR24567:SF26">
    <property type="entry name" value="REGULATORY PROTEIN YEIL"/>
    <property type="match status" value="1"/>
</dbReference>
<dbReference type="GO" id="GO:0003677">
    <property type="term" value="F:DNA binding"/>
    <property type="evidence" value="ECO:0007669"/>
    <property type="project" value="UniProtKB-KW"/>
</dbReference>
<protein>
    <submittedName>
        <fullName evidence="6">cAMP-binding domain of CRP or a regulatory subunit of cAMP-dependent protein kinases</fullName>
    </submittedName>
</protein>
<dbReference type="GO" id="GO:0016301">
    <property type="term" value="F:kinase activity"/>
    <property type="evidence" value="ECO:0007669"/>
    <property type="project" value="UniProtKB-KW"/>
</dbReference>
<keyword evidence="7" id="KW-1185">Reference proteome</keyword>
<evidence type="ECO:0000256" key="1">
    <source>
        <dbReference type="ARBA" id="ARBA00023015"/>
    </source>
</evidence>
<dbReference type="SMART" id="SM00100">
    <property type="entry name" value="cNMP"/>
    <property type="match status" value="1"/>
</dbReference>
<evidence type="ECO:0000256" key="3">
    <source>
        <dbReference type="ARBA" id="ARBA00023163"/>
    </source>
</evidence>
<keyword evidence="3" id="KW-0804">Transcription</keyword>
<gene>
    <name evidence="6" type="ORF">SAMN05421881_10461</name>
</gene>
<dbReference type="CDD" id="cd00038">
    <property type="entry name" value="CAP_ED"/>
    <property type="match status" value="1"/>
</dbReference>
<dbReference type="STRING" id="44576.SAMN05421881_10461"/>
<evidence type="ECO:0000313" key="7">
    <source>
        <dbReference type="Proteomes" id="UP000198640"/>
    </source>
</evidence>
<feature type="domain" description="HTH crp-type" evidence="5">
    <location>
        <begin position="159"/>
        <end position="231"/>
    </location>
</feature>
<evidence type="ECO:0000313" key="6">
    <source>
        <dbReference type="EMBL" id="SDY59955.1"/>
    </source>
</evidence>
<evidence type="ECO:0000259" key="5">
    <source>
        <dbReference type="PROSITE" id="PS51063"/>
    </source>
</evidence>
<dbReference type="InterPro" id="IPR014710">
    <property type="entry name" value="RmlC-like_jellyroll"/>
</dbReference>
<dbReference type="Pfam" id="PF00027">
    <property type="entry name" value="cNMP_binding"/>
    <property type="match status" value="1"/>
</dbReference>
<dbReference type="PROSITE" id="PS51063">
    <property type="entry name" value="HTH_CRP_2"/>
    <property type="match status" value="1"/>
</dbReference>
<dbReference type="Gene3D" id="2.60.120.10">
    <property type="entry name" value="Jelly Rolls"/>
    <property type="match status" value="1"/>
</dbReference>
<dbReference type="SMART" id="SM00419">
    <property type="entry name" value="HTH_CRP"/>
    <property type="match status" value="1"/>
</dbReference>
<dbReference type="GO" id="GO:0003700">
    <property type="term" value="F:DNA-binding transcription factor activity"/>
    <property type="evidence" value="ECO:0007669"/>
    <property type="project" value="TreeGrafter"/>
</dbReference>
<dbReference type="Gene3D" id="1.10.10.10">
    <property type="entry name" value="Winged helix-like DNA-binding domain superfamily/Winged helix DNA-binding domain"/>
    <property type="match status" value="1"/>
</dbReference>
<reference evidence="6 7" key="1">
    <citation type="submission" date="2016-10" db="EMBL/GenBank/DDBJ databases">
        <authorList>
            <person name="de Groot N.N."/>
        </authorList>
    </citation>
    <scope>NUCLEOTIDE SEQUENCE [LARGE SCALE GENOMIC DNA]</scope>
    <source>
        <strain evidence="6 7">Nm1</strain>
    </source>
</reference>
<name>A0A1H3L7T7_9PROT</name>
<dbReference type="InterPro" id="IPR018490">
    <property type="entry name" value="cNMP-bd_dom_sf"/>
</dbReference>
<proteinExistence type="predicted"/>
<evidence type="ECO:0000256" key="2">
    <source>
        <dbReference type="ARBA" id="ARBA00023125"/>
    </source>
</evidence>
<feature type="domain" description="Cyclic nucleotide-binding" evidence="4">
    <location>
        <begin position="25"/>
        <end position="128"/>
    </location>
</feature>
<dbReference type="InterPro" id="IPR036388">
    <property type="entry name" value="WH-like_DNA-bd_sf"/>
</dbReference>
<dbReference type="AlphaFoldDB" id="A0A1H3L7T7"/>
<dbReference type="PROSITE" id="PS50042">
    <property type="entry name" value="CNMP_BINDING_3"/>
    <property type="match status" value="1"/>
</dbReference>